<gene>
    <name evidence="3" type="ORF">PXEA_LOCUS21426</name>
</gene>
<protein>
    <recommendedName>
        <fullName evidence="5">Lariat debranching enzyme C-terminal domain-containing protein</fullName>
    </recommendedName>
</protein>
<feature type="region of interest" description="Disordered" evidence="2">
    <location>
        <begin position="1"/>
        <end position="52"/>
    </location>
</feature>
<dbReference type="OrthoDB" id="6288212at2759"/>
<feature type="coiled-coil region" evidence="1">
    <location>
        <begin position="94"/>
        <end position="125"/>
    </location>
</feature>
<evidence type="ECO:0000256" key="1">
    <source>
        <dbReference type="SAM" id="Coils"/>
    </source>
</evidence>
<dbReference type="Proteomes" id="UP000784294">
    <property type="component" value="Unassembled WGS sequence"/>
</dbReference>
<comment type="caution">
    <text evidence="3">The sequence shown here is derived from an EMBL/GenBank/DDBJ whole genome shotgun (WGS) entry which is preliminary data.</text>
</comment>
<evidence type="ECO:0000256" key="2">
    <source>
        <dbReference type="SAM" id="MobiDB-lite"/>
    </source>
</evidence>
<proteinExistence type="predicted"/>
<evidence type="ECO:0008006" key="5">
    <source>
        <dbReference type="Google" id="ProtNLM"/>
    </source>
</evidence>
<accession>A0A3S5CQF7</accession>
<keyword evidence="4" id="KW-1185">Reference proteome</keyword>
<feature type="compositionally biased region" description="Polar residues" evidence="2">
    <location>
        <begin position="257"/>
        <end position="274"/>
    </location>
</feature>
<organism evidence="3 4">
    <name type="scientific">Protopolystoma xenopodis</name>
    <dbReference type="NCBI Taxonomy" id="117903"/>
    <lineage>
        <taxon>Eukaryota</taxon>
        <taxon>Metazoa</taxon>
        <taxon>Spiralia</taxon>
        <taxon>Lophotrochozoa</taxon>
        <taxon>Platyhelminthes</taxon>
        <taxon>Monogenea</taxon>
        <taxon>Polyopisthocotylea</taxon>
        <taxon>Polystomatidea</taxon>
        <taxon>Polystomatidae</taxon>
        <taxon>Protopolystoma</taxon>
    </lineage>
</organism>
<dbReference type="AlphaFoldDB" id="A0A3S5CQF7"/>
<sequence>MFDGAFELPENFEPTAPPHKPDEPSTEKRFDFLSSPNDNRSRASHSLISPSLSQLVRSPAASKIYSNPQTELLCAMLELTNPNAIHLGKQSYSLDELSAQLARRNEEAEDDNEDEDEAYIEGKEEWGDQGDVPETAVGDLPLVTEDIHGKHKYLDDEIDLSSEYDPLVCHISPQKISCARRLVLPDPKFAPTTPIPSVRNPEEVDLGSPNNDSCESNESPADTEFPEKTCEEYVPQSLWSSSPSSPKRQLPLYTAKPTLTQDYAPTSSAEQASI</sequence>
<feature type="compositionally biased region" description="Polar residues" evidence="2">
    <location>
        <begin position="34"/>
        <end position="52"/>
    </location>
</feature>
<name>A0A3S5CQF7_9PLAT</name>
<feature type="non-terminal residue" evidence="3">
    <location>
        <position position="274"/>
    </location>
</feature>
<keyword evidence="1" id="KW-0175">Coiled coil</keyword>
<feature type="compositionally biased region" description="Polar residues" evidence="2">
    <location>
        <begin position="208"/>
        <end position="220"/>
    </location>
</feature>
<dbReference type="EMBL" id="CAAALY010091522">
    <property type="protein sequence ID" value="VEL27986.1"/>
    <property type="molecule type" value="Genomic_DNA"/>
</dbReference>
<feature type="region of interest" description="Disordered" evidence="2">
    <location>
        <begin position="189"/>
        <end position="274"/>
    </location>
</feature>
<feature type="compositionally biased region" description="Basic and acidic residues" evidence="2">
    <location>
        <begin position="19"/>
        <end position="31"/>
    </location>
</feature>
<reference evidence="3" key="1">
    <citation type="submission" date="2018-11" db="EMBL/GenBank/DDBJ databases">
        <authorList>
            <consortium name="Pathogen Informatics"/>
        </authorList>
    </citation>
    <scope>NUCLEOTIDE SEQUENCE</scope>
</reference>
<evidence type="ECO:0000313" key="3">
    <source>
        <dbReference type="EMBL" id="VEL27986.1"/>
    </source>
</evidence>
<evidence type="ECO:0000313" key="4">
    <source>
        <dbReference type="Proteomes" id="UP000784294"/>
    </source>
</evidence>